<keyword evidence="6" id="KW-1185">Reference proteome</keyword>
<evidence type="ECO:0000313" key="6">
    <source>
        <dbReference type="Proteomes" id="UP000634435"/>
    </source>
</evidence>
<dbReference type="Proteomes" id="UP000634435">
    <property type="component" value="Unassembled WGS sequence"/>
</dbReference>
<feature type="domain" description="Putative sugar diacid recognition" evidence="2">
    <location>
        <begin position="11"/>
        <end position="141"/>
    </location>
</feature>
<dbReference type="Pfam" id="PF17853">
    <property type="entry name" value="GGDEF_2"/>
    <property type="match status" value="1"/>
</dbReference>
<dbReference type="EMBL" id="BMPN01000004">
    <property type="protein sequence ID" value="GGJ65353.1"/>
    <property type="molecule type" value="Genomic_DNA"/>
</dbReference>
<dbReference type="InterPro" id="IPR025736">
    <property type="entry name" value="PucR_C-HTH_dom"/>
</dbReference>
<name>A0ABQ2DNZ1_9BACI</name>
<dbReference type="PANTHER" id="PTHR33744:SF16">
    <property type="entry name" value="CARBOHYDRATE DIACID REGULATOR"/>
    <property type="match status" value="1"/>
</dbReference>
<comment type="caution">
    <text evidence="5">The sequence shown here is derived from an EMBL/GenBank/DDBJ whole genome shotgun (WGS) entry which is preliminary data.</text>
</comment>
<dbReference type="Gene3D" id="1.10.10.2840">
    <property type="entry name" value="PucR C-terminal helix-turn-helix domain"/>
    <property type="match status" value="1"/>
</dbReference>
<gene>
    <name evidence="5" type="primary">cdaR</name>
    <name evidence="5" type="ORF">GCM10007111_29000</name>
</gene>
<comment type="similarity">
    <text evidence="1">Belongs to the CdaR family.</text>
</comment>
<sequence>MEMDSLFQTDRLYQSIVLEINRLIKEQVILTNEQGVIVASTNTERLGIFHEGAFLAMQKKEKMIMTDQLVHQLQGVRHGIVIPIIINDAPLGVLGITGDPQIVEPYAMLVQKVTELFIHDSLTRINQESKMRDIEFFIFDWLNHTIDLTSLDERSNFLQINMYQYHQVIVLKSKETHFNLSYHQLEMVKNIWDYTIEVLFIRWGQDRIVMLIEDIDQYRLSKKINYFLERVEQINGFRLYAGIGRQTSTERLSDSFSQAIKACEHANQQSPVVFESDLRFEMLQHELSSETKHQFVKRTLGKLITDKVLMHTLNSWFEHDMQMQVTADHLHIHKNTLTYRLNRIASWTQLDLKSIDDLMLLYIGFRFSLEE</sequence>
<feature type="domain" description="CdaR GGDEF-like" evidence="4">
    <location>
        <begin position="150"/>
        <end position="263"/>
    </location>
</feature>
<evidence type="ECO:0000313" key="5">
    <source>
        <dbReference type="EMBL" id="GGJ65353.1"/>
    </source>
</evidence>
<dbReference type="InterPro" id="IPR008599">
    <property type="entry name" value="Diacid_rec"/>
</dbReference>
<reference evidence="6" key="1">
    <citation type="journal article" date="2019" name="Int. J. Syst. Evol. Microbiol.">
        <title>The Global Catalogue of Microorganisms (GCM) 10K type strain sequencing project: providing services to taxonomists for standard genome sequencing and annotation.</title>
        <authorList>
            <consortium name="The Broad Institute Genomics Platform"/>
            <consortium name="The Broad Institute Genome Sequencing Center for Infectious Disease"/>
            <person name="Wu L."/>
            <person name="Ma J."/>
        </authorList>
    </citation>
    <scope>NUCLEOTIDE SEQUENCE [LARGE SCALE GENOMIC DNA]</scope>
    <source>
        <strain evidence="6">JCM 30071</strain>
    </source>
</reference>
<evidence type="ECO:0000259" key="3">
    <source>
        <dbReference type="Pfam" id="PF13556"/>
    </source>
</evidence>
<dbReference type="InterPro" id="IPR042070">
    <property type="entry name" value="PucR_C-HTH_sf"/>
</dbReference>
<protein>
    <submittedName>
        <fullName evidence="5">Transcriptional regulator</fullName>
    </submittedName>
</protein>
<evidence type="ECO:0000259" key="2">
    <source>
        <dbReference type="Pfam" id="PF05651"/>
    </source>
</evidence>
<dbReference type="Pfam" id="PF05651">
    <property type="entry name" value="Diacid_rec"/>
    <property type="match status" value="1"/>
</dbReference>
<organism evidence="5 6">
    <name type="scientific">Virgibacillus kapii</name>
    <dbReference type="NCBI Taxonomy" id="1638645"/>
    <lineage>
        <taxon>Bacteria</taxon>
        <taxon>Bacillati</taxon>
        <taxon>Bacillota</taxon>
        <taxon>Bacilli</taxon>
        <taxon>Bacillales</taxon>
        <taxon>Bacillaceae</taxon>
        <taxon>Virgibacillus</taxon>
    </lineage>
</organism>
<evidence type="ECO:0000259" key="4">
    <source>
        <dbReference type="Pfam" id="PF17853"/>
    </source>
</evidence>
<accession>A0ABQ2DNZ1</accession>
<dbReference type="InterPro" id="IPR051448">
    <property type="entry name" value="CdaR-like_regulators"/>
</dbReference>
<dbReference type="Pfam" id="PF13556">
    <property type="entry name" value="HTH_30"/>
    <property type="match status" value="1"/>
</dbReference>
<dbReference type="InterPro" id="IPR041522">
    <property type="entry name" value="CdaR_GGDEF"/>
</dbReference>
<evidence type="ECO:0000256" key="1">
    <source>
        <dbReference type="ARBA" id="ARBA00006754"/>
    </source>
</evidence>
<feature type="domain" description="PucR C-terminal helix-turn-helix" evidence="3">
    <location>
        <begin position="309"/>
        <end position="366"/>
    </location>
</feature>
<proteinExistence type="inferred from homology"/>
<dbReference type="PANTHER" id="PTHR33744">
    <property type="entry name" value="CARBOHYDRATE DIACID REGULATOR"/>
    <property type="match status" value="1"/>
</dbReference>